<dbReference type="Proteomes" id="UP000324222">
    <property type="component" value="Unassembled WGS sequence"/>
</dbReference>
<comment type="caution">
    <text evidence="1">The sequence shown here is derived from an EMBL/GenBank/DDBJ whole genome shotgun (WGS) entry which is preliminary data.</text>
</comment>
<name>A0A5B7CRX3_PORTR</name>
<reference evidence="1 2" key="1">
    <citation type="submission" date="2019-05" db="EMBL/GenBank/DDBJ databases">
        <title>Another draft genome of Portunus trituberculatus and its Hox gene families provides insights of decapod evolution.</title>
        <authorList>
            <person name="Jeong J.-H."/>
            <person name="Song I."/>
            <person name="Kim S."/>
            <person name="Choi T."/>
            <person name="Kim D."/>
            <person name="Ryu S."/>
            <person name="Kim W."/>
        </authorList>
    </citation>
    <scope>NUCLEOTIDE SEQUENCE [LARGE SCALE GENOMIC DNA]</scope>
    <source>
        <tissue evidence="1">Muscle</tissue>
    </source>
</reference>
<accession>A0A5B7CRX3</accession>
<gene>
    <name evidence="1" type="ORF">E2C01_004493</name>
</gene>
<sequence>MGFSMALDEVARPSMVSKGSYYRFQGVKESYYCSRDVAKL</sequence>
<evidence type="ECO:0000313" key="1">
    <source>
        <dbReference type="EMBL" id="MPC11818.1"/>
    </source>
</evidence>
<protein>
    <submittedName>
        <fullName evidence="1">Uncharacterized protein</fullName>
    </submittedName>
</protein>
<evidence type="ECO:0000313" key="2">
    <source>
        <dbReference type="Proteomes" id="UP000324222"/>
    </source>
</evidence>
<keyword evidence="2" id="KW-1185">Reference proteome</keyword>
<proteinExistence type="predicted"/>
<organism evidence="1 2">
    <name type="scientific">Portunus trituberculatus</name>
    <name type="common">Swimming crab</name>
    <name type="synonym">Neptunus trituberculatus</name>
    <dbReference type="NCBI Taxonomy" id="210409"/>
    <lineage>
        <taxon>Eukaryota</taxon>
        <taxon>Metazoa</taxon>
        <taxon>Ecdysozoa</taxon>
        <taxon>Arthropoda</taxon>
        <taxon>Crustacea</taxon>
        <taxon>Multicrustacea</taxon>
        <taxon>Malacostraca</taxon>
        <taxon>Eumalacostraca</taxon>
        <taxon>Eucarida</taxon>
        <taxon>Decapoda</taxon>
        <taxon>Pleocyemata</taxon>
        <taxon>Brachyura</taxon>
        <taxon>Eubrachyura</taxon>
        <taxon>Portunoidea</taxon>
        <taxon>Portunidae</taxon>
        <taxon>Portuninae</taxon>
        <taxon>Portunus</taxon>
    </lineage>
</organism>
<dbReference type="AlphaFoldDB" id="A0A5B7CRX3"/>
<dbReference type="EMBL" id="VSRR010000183">
    <property type="protein sequence ID" value="MPC11818.1"/>
    <property type="molecule type" value="Genomic_DNA"/>
</dbReference>